<dbReference type="Proteomes" id="UP001151760">
    <property type="component" value="Unassembled WGS sequence"/>
</dbReference>
<sequence>MDNTGIFSGAYDDEDVGVEADLNNLETTMNVSSIPTTRIHKDHPLEQIIRDLHLALLTRSQLQKHFKELGLVSYINKQRRTNHKDFQNCLFACFLSQMEPKKVTQALDDESWKQKRSKRNYGQEKARLVAQGHRQEEGVDHDEVFAPIAKIEAIGLFFAYASFMDFTVYQMDVKSAFLYGTIEEDVYVTQPLGFVDLEFQNRVYKVEKVLYGLHQAPKAWYETLSNYLLENRFRRGTSDKTLFIKKIKNDILLVQVYVDDIIFGSTKKSLSTEFEQLMHKRFQMSSIGELTFFLGLQVKQRKDGIFLSQEKYVCDILNKFGFSSVKTASTPMEAHKPLTKDADGTNVDVHLYRSMIGSLMYLTSSRPDIMFAVCACSRFQIQPKASHMHAVKRIFRYLKCMKQTIMANSTTEAEYIATSHCCGQVLWLQNQLLDYGYNFMQTKIHVDNESAICVVKNPVYPLKTKHIEIQHHFIRDSYKKILIEMVKIHTDNNVTDLIKAFDVTRFHFLIASIGMLNP</sequence>
<dbReference type="PANTHER" id="PTHR11439:SF495">
    <property type="entry name" value="REVERSE TRANSCRIPTASE, RNA-DEPENDENT DNA POLYMERASE-RELATED"/>
    <property type="match status" value="1"/>
</dbReference>
<organism evidence="2 3">
    <name type="scientific">Tanacetum coccineum</name>
    <dbReference type="NCBI Taxonomy" id="301880"/>
    <lineage>
        <taxon>Eukaryota</taxon>
        <taxon>Viridiplantae</taxon>
        <taxon>Streptophyta</taxon>
        <taxon>Embryophyta</taxon>
        <taxon>Tracheophyta</taxon>
        <taxon>Spermatophyta</taxon>
        <taxon>Magnoliopsida</taxon>
        <taxon>eudicotyledons</taxon>
        <taxon>Gunneridae</taxon>
        <taxon>Pentapetalae</taxon>
        <taxon>asterids</taxon>
        <taxon>campanulids</taxon>
        <taxon>Asterales</taxon>
        <taxon>Asteraceae</taxon>
        <taxon>Asteroideae</taxon>
        <taxon>Anthemideae</taxon>
        <taxon>Anthemidinae</taxon>
        <taxon>Tanacetum</taxon>
    </lineage>
</organism>
<dbReference type="EMBL" id="BQNB010018087">
    <property type="protein sequence ID" value="GJT70543.1"/>
    <property type="molecule type" value="Genomic_DNA"/>
</dbReference>
<evidence type="ECO:0000313" key="3">
    <source>
        <dbReference type="Proteomes" id="UP001151760"/>
    </source>
</evidence>
<keyword evidence="3" id="KW-1185">Reference proteome</keyword>
<dbReference type="PANTHER" id="PTHR11439">
    <property type="entry name" value="GAG-POL-RELATED RETROTRANSPOSON"/>
    <property type="match status" value="1"/>
</dbReference>
<accession>A0ABQ5G4J0</accession>
<evidence type="ECO:0000313" key="2">
    <source>
        <dbReference type="EMBL" id="GJT70543.1"/>
    </source>
</evidence>
<dbReference type="InterPro" id="IPR013103">
    <property type="entry name" value="RVT_2"/>
</dbReference>
<dbReference type="InterPro" id="IPR043502">
    <property type="entry name" value="DNA/RNA_pol_sf"/>
</dbReference>
<dbReference type="SUPFAM" id="SSF56672">
    <property type="entry name" value="DNA/RNA polymerases"/>
    <property type="match status" value="1"/>
</dbReference>
<proteinExistence type="predicted"/>
<reference evidence="2" key="1">
    <citation type="journal article" date="2022" name="Int. J. Mol. Sci.">
        <title>Draft Genome of Tanacetum Coccineum: Genomic Comparison of Closely Related Tanacetum-Family Plants.</title>
        <authorList>
            <person name="Yamashiro T."/>
            <person name="Shiraishi A."/>
            <person name="Nakayama K."/>
            <person name="Satake H."/>
        </authorList>
    </citation>
    <scope>NUCLEOTIDE SEQUENCE</scope>
</reference>
<reference evidence="2" key="2">
    <citation type="submission" date="2022-01" db="EMBL/GenBank/DDBJ databases">
        <authorList>
            <person name="Yamashiro T."/>
            <person name="Shiraishi A."/>
            <person name="Satake H."/>
            <person name="Nakayama K."/>
        </authorList>
    </citation>
    <scope>NUCLEOTIDE SEQUENCE</scope>
</reference>
<dbReference type="CDD" id="cd09272">
    <property type="entry name" value="RNase_HI_RT_Ty1"/>
    <property type="match status" value="1"/>
</dbReference>
<evidence type="ECO:0000259" key="1">
    <source>
        <dbReference type="Pfam" id="PF07727"/>
    </source>
</evidence>
<protein>
    <recommendedName>
        <fullName evidence="1">Reverse transcriptase Ty1/copia-type domain-containing protein</fullName>
    </recommendedName>
</protein>
<feature type="domain" description="Reverse transcriptase Ty1/copia-type" evidence="1">
    <location>
        <begin position="112"/>
        <end position="333"/>
    </location>
</feature>
<gene>
    <name evidence="2" type="ORF">Tco_1029829</name>
</gene>
<comment type="caution">
    <text evidence="2">The sequence shown here is derived from an EMBL/GenBank/DDBJ whole genome shotgun (WGS) entry which is preliminary data.</text>
</comment>
<name>A0ABQ5G4J0_9ASTR</name>
<dbReference type="Pfam" id="PF07727">
    <property type="entry name" value="RVT_2"/>
    <property type="match status" value="1"/>
</dbReference>